<dbReference type="PANTHER" id="PTHR34001">
    <property type="entry name" value="BLL7405 PROTEIN"/>
    <property type="match status" value="1"/>
</dbReference>
<dbReference type="Pfam" id="PF13505">
    <property type="entry name" value="OMP_b-brl"/>
    <property type="match status" value="1"/>
</dbReference>
<dbReference type="Proteomes" id="UP000596977">
    <property type="component" value="Unassembled WGS sequence"/>
</dbReference>
<dbReference type="AlphaFoldDB" id="A0A916R7U9"/>
<dbReference type="EMBL" id="BMKB01000002">
    <property type="protein sequence ID" value="GGA42562.1"/>
    <property type="molecule type" value="Genomic_DNA"/>
</dbReference>
<evidence type="ECO:0000256" key="5">
    <source>
        <dbReference type="SAM" id="SignalP"/>
    </source>
</evidence>
<dbReference type="InterPro" id="IPR036709">
    <property type="entry name" value="Autotransporte_beta_dom_sf"/>
</dbReference>
<comment type="caution">
    <text evidence="7">The sequence shown here is derived from an EMBL/GenBank/DDBJ whole genome shotgun (WGS) entry which is preliminary data.</text>
</comment>
<evidence type="ECO:0000313" key="8">
    <source>
        <dbReference type="Proteomes" id="UP000596977"/>
    </source>
</evidence>
<gene>
    <name evidence="7" type="ORF">GCM10011499_10130</name>
</gene>
<keyword evidence="4" id="KW-0998">Cell outer membrane</keyword>
<reference evidence="7 8" key="1">
    <citation type="journal article" date="2014" name="Int. J. Syst. Evol. Microbiol.">
        <title>Complete genome sequence of Corynebacterium casei LMG S-19264T (=DSM 44701T), isolated from a smear-ripened cheese.</title>
        <authorList>
            <consortium name="US DOE Joint Genome Institute (JGI-PGF)"/>
            <person name="Walter F."/>
            <person name="Albersmeier A."/>
            <person name="Kalinowski J."/>
            <person name="Ruckert C."/>
        </authorList>
    </citation>
    <scope>NUCLEOTIDE SEQUENCE [LARGE SCALE GENOMIC DNA]</scope>
    <source>
        <strain evidence="7 8">CGMCC 1.15896</strain>
    </source>
</reference>
<dbReference type="Gene3D" id="2.40.160.20">
    <property type="match status" value="1"/>
</dbReference>
<dbReference type="SUPFAM" id="SSF103515">
    <property type="entry name" value="Autotransporter"/>
    <property type="match status" value="1"/>
</dbReference>
<evidence type="ECO:0000256" key="3">
    <source>
        <dbReference type="ARBA" id="ARBA00023136"/>
    </source>
</evidence>
<accession>A0A916R7U9</accession>
<keyword evidence="3" id="KW-0472">Membrane</keyword>
<proteinExistence type="predicted"/>
<feature type="chain" id="PRO_5037709632" description="Outer membrane protein beta-barrel domain-containing protein" evidence="5">
    <location>
        <begin position="21"/>
        <end position="227"/>
    </location>
</feature>
<protein>
    <recommendedName>
        <fullName evidence="6">Outer membrane protein beta-barrel domain-containing protein</fullName>
    </recommendedName>
</protein>
<evidence type="ECO:0000256" key="4">
    <source>
        <dbReference type="ARBA" id="ARBA00023237"/>
    </source>
</evidence>
<evidence type="ECO:0000256" key="1">
    <source>
        <dbReference type="ARBA" id="ARBA00004442"/>
    </source>
</evidence>
<feature type="signal peptide" evidence="5">
    <location>
        <begin position="1"/>
        <end position="20"/>
    </location>
</feature>
<keyword evidence="2 5" id="KW-0732">Signal</keyword>
<dbReference type="InterPro" id="IPR051692">
    <property type="entry name" value="OMP-like"/>
</dbReference>
<evidence type="ECO:0000259" key="6">
    <source>
        <dbReference type="Pfam" id="PF13505"/>
    </source>
</evidence>
<evidence type="ECO:0000256" key="2">
    <source>
        <dbReference type="ARBA" id="ARBA00022729"/>
    </source>
</evidence>
<dbReference type="InterPro" id="IPR027385">
    <property type="entry name" value="Beta-barrel_OMP"/>
</dbReference>
<feature type="domain" description="Outer membrane protein beta-barrel" evidence="6">
    <location>
        <begin position="10"/>
        <end position="227"/>
    </location>
</feature>
<dbReference type="RefSeq" id="WP_164734979.1">
    <property type="nucleotide sequence ID" value="NZ_BMKB01000002.1"/>
</dbReference>
<comment type="subcellular location">
    <subcellularLocation>
        <location evidence="1">Cell outer membrane</location>
    </subcellularLocation>
</comment>
<dbReference type="GO" id="GO:0009279">
    <property type="term" value="C:cell outer membrane"/>
    <property type="evidence" value="ECO:0007669"/>
    <property type="project" value="UniProtKB-SubCell"/>
</dbReference>
<dbReference type="PANTHER" id="PTHR34001:SF3">
    <property type="entry name" value="BLL7405 PROTEIN"/>
    <property type="match status" value="1"/>
</dbReference>
<name>A0A916R7U9_9HYPH</name>
<organism evidence="7 8">
    <name type="scientific">Pelagibacterium lentulum</name>
    <dbReference type="NCBI Taxonomy" id="2029865"/>
    <lineage>
        <taxon>Bacteria</taxon>
        <taxon>Pseudomonadati</taxon>
        <taxon>Pseudomonadota</taxon>
        <taxon>Alphaproteobacteria</taxon>
        <taxon>Hyphomicrobiales</taxon>
        <taxon>Devosiaceae</taxon>
        <taxon>Pelagibacterium</taxon>
    </lineage>
</organism>
<evidence type="ECO:0000313" key="7">
    <source>
        <dbReference type="EMBL" id="GGA42562.1"/>
    </source>
</evidence>
<sequence length="227" mass="23840">MKTILSASVVAMAMTMPVLATDIGLRSAYGVQDNPWSRPYIGLVGGVGSGDLTLSADDSFGNSISGSQTFGGLSGGIRLGYDHVVSENVLVGGRGELNLTNIASRNELSVGGTTIGTVEHNLDWLAVLGARIGMTDRNMLYYAHAGAAFGGVSSTIDGNDIPGLIDNPRLGYSVGIGAEYAIGEHATLVTEYSYTDFAKFDLYNEAGITVSDDLSFHRIVTGVNFRF</sequence>
<keyword evidence="8" id="KW-1185">Reference proteome</keyword>